<dbReference type="AlphaFoldDB" id="X1E7H1"/>
<gene>
    <name evidence="2" type="ORF">S01H4_54429</name>
</gene>
<accession>X1E7H1</accession>
<proteinExistence type="predicted"/>
<comment type="caution">
    <text evidence="2">The sequence shown here is derived from an EMBL/GenBank/DDBJ whole genome shotgun (WGS) entry which is preliminary data.</text>
</comment>
<reference evidence="2" key="1">
    <citation type="journal article" date="2014" name="Front. Microbiol.">
        <title>High frequency of phylogenetically diverse reductive dehalogenase-homologous genes in deep subseafloor sedimentary metagenomes.</title>
        <authorList>
            <person name="Kawai M."/>
            <person name="Futagami T."/>
            <person name="Toyoda A."/>
            <person name="Takaki Y."/>
            <person name="Nishi S."/>
            <person name="Hori S."/>
            <person name="Arai W."/>
            <person name="Tsubouchi T."/>
            <person name="Morono Y."/>
            <person name="Uchiyama I."/>
            <person name="Ito T."/>
            <person name="Fujiyama A."/>
            <person name="Inagaki F."/>
            <person name="Takami H."/>
        </authorList>
    </citation>
    <scope>NUCLEOTIDE SEQUENCE</scope>
    <source>
        <strain evidence="2">Expedition CK06-06</strain>
    </source>
</reference>
<keyword evidence="1" id="KW-0812">Transmembrane</keyword>
<feature type="transmembrane region" description="Helical" evidence="1">
    <location>
        <begin position="32"/>
        <end position="52"/>
    </location>
</feature>
<evidence type="ECO:0000256" key="1">
    <source>
        <dbReference type="SAM" id="Phobius"/>
    </source>
</evidence>
<sequence length="56" mass="6289">MNKEFTFFKDTVADILEKIVSEEQNIKKAADIMARNIIIVSSAVLPILYASITFTP</sequence>
<name>X1E7H1_9ZZZZ</name>
<keyword evidence="1" id="KW-0472">Membrane</keyword>
<protein>
    <submittedName>
        <fullName evidence="2">Uncharacterized protein</fullName>
    </submittedName>
</protein>
<evidence type="ECO:0000313" key="2">
    <source>
        <dbReference type="EMBL" id="GAH13119.1"/>
    </source>
</evidence>
<keyword evidence="1" id="KW-1133">Transmembrane helix</keyword>
<dbReference type="EMBL" id="BART01031323">
    <property type="protein sequence ID" value="GAH13119.1"/>
    <property type="molecule type" value="Genomic_DNA"/>
</dbReference>
<organism evidence="2">
    <name type="scientific">marine sediment metagenome</name>
    <dbReference type="NCBI Taxonomy" id="412755"/>
    <lineage>
        <taxon>unclassified sequences</taxon>
        <taxon>metagenomes</taxon>
        <taxon>ecological metagenomes</taxon>
    </lineage>
</organism>